<dbReference type="OrthoDB" id="408631at2759"/>
<sequence length="177" mass="19758">MSLPEGPNRDHIFCNPMIHHRRRGGGEDRVDIAAEMPGEGLRRGPPDRPVVMLEEQAARTMALLDREGFHAVELFDSSEADLLIVDIKQFLSDSSPRHSHRLWFSSSASFLSRFFHPEICLTRFYEHRFGAATASGLGGSLTLKVLLGIAMSPCWMSTANRQIARGGIWRCTVPQAI</sequence>
<evidence type="ECO:0000313" key="1">
    <source>
        <dbReference type="EMBL" id="MQL84084.1"/>
    </source>
</evidence>
<gene>
    <name evidence="1" type="ORF">Taro_016595</name>
</gene>
<organism evidence="1 2">
    <name type="scientific">Colocasia esculenta</name>
    <name type="common">Wild taro</name>
    <name type="synonym">Arum esculentum</name>
    <dbReference type="NCBI Taxonomy" id="4460"/>
    <lineage>
        <taxon>Eukaryota</taxon>
        <taxon>Viridiplantae</taxon>
        <taxon>Streptophyta</taxon>
        <taxon>Embryophyta</taxon>
        <taxon>Tracheophyta</taxon>
        <taxon>Spermatophyta</taxon>
        <taxon>Magnoliopsida</taxon>
        <taxon>Liliopsida</taxon>
        <taxon>Araceae</taxon>
        <taxon>Aroideae</taxon>
        <taxon>Colocasieae</taxon>
        <taxon>Colocasia</taxon>
    </lineage>
</organism>
<dbReference type="AlphaFoldDB" id="A0A843UQM0"/>
<proteinExistence type="predicted"/>
<keyword evidence="2" id="KW-1185">Reference proteome</keyword>
<reference evidence="1" key="1">
    <citation type="submission" date="2017-07" db="EMBL/GenBank/DDBJ databases">
        <title>Taro Niue Genome Assembly and Annotation.</title>
        <authorList>
            <person name="Atibalentja N."/>
            <person name="Keating K."/>
            <person name="Fields C.J."/>
        </authorList>
    </citation>
    <scope>NUCLEOTIDE SEQUENCE</scope>
    <source>
        <strain evidence="1">Niue_2</strain>
        <tissue evidence="1">Leaf</tissue>
    </source>
</reference>
<dbReference type="EMBL" id="NMUH01000738">
    <property type="protein sequence ID" value="MQL84084.1"/>
    <property type="molecule type" value="Genomic_DNA"/>
</dbReference>
<evidence type="ECO:0000313" key="2">
    <source>
        <dbReference type="Proteomes" id="UP000652761"/>
    </source>
</evidence>
<dbReference type="Proteomes" id="UP000652761">
    <property type="component" value="Unassembled WGS sequence"/>
</dbReference>
<comment type="caution">
    <text evidence="1">The sequence shown here is derived from an EMBL/GenBank/DDBJ whole genome shotgun (WGS) entry which is preliminary data.</text>
</comment>
<accession>A0A843UQM0</accession>
<protein>
    <submittedName>
        <fullName evidence="1">Uncharacterized protein</fullName>
    </submittedName>
</protein>
<name>A0A843UQM0_COLES</name>